<reference evidence="2 3" key="1">
    <citation type="journal article" date="2023" name="Arcadia Sci">
        <title>De novo assembly of a long-read Amblyomma americanum tick genome.</title>
        <authorList>
            <person name="Chou S."/>
            <person name="Poskanzer K.E."/>
            <person name="Rollins M."/>
            <person name="Thuy-Boun P.S."/>
        </authorList>
    </citation>
    <scope>NUCLEOTIDE SEQUENCE [LARGE SCALE GENOMIC DNA]</scope>
    <source>
        <strain evidence="2">F_SG_1</strain>
        <tissue evidence="2">Salivary glands</tissue>
    </source>
</reference>
<gene>
    <name evidence="2" type="ORF">V5799_015798</name>
</gene>
<evidence type="ECO:0000313" key="3">
    <source>
        <dbReference type="Proteomes" id="UP001321473"/>
    </source>
</evidence>
<evidence type="ECO:0000313" key="2">
    <source>
        <dbReference type="EMBL" id="KAK8782861.1"/>
    </source>
</evidence>
<proteinExistence type="predicted"/>
<dbReference type="AlphaFoldDB" id="A0AAQ4F7N4"/>
<evidence type="ECO:0000256" key="1">
    <source>
        <dbReference type="SAM" id="MobiDB-lite"/>
    </source>
</evidence>
<accession>A0AAQ4F7N4</accession>
<protein>
    <submittedName>
        <fullName evidence="2">Uncharacterized protein</fullName>
    </submittedName>
</protein>
<comment type="caution">
    <text evidence="2">The sequence shown here is derived from an EMBL/GenBank/DDBJ whole genome shotgun (WGS) entry which is preliminary data.</text>
</comment>
<dbReference type="EMBL" id="JARKHS020006213">
    <property type="protein sequence ID" value="KAK8782861.1"/>
    <property type="molecule type" value="Genomic_DNA"/>
</dbReference>
<feature type="region of interest" description="Disordered" evidence="1">
    <location>
        <begin position="19"/>
        <end position="72"/>
    </location>
</feature>
<organism evidence="2 3">
    <name type="scientific">Amblyomma americanum</name>
    <name type="common">Lone star tick</name>
    <dbReference type="NCBI Taxonomy" id="6943"/>
    <lineage>
        <taxon>Eukaryota</taxon>
        <taxon>Metazoa</taxon>
        <taxon>Ecdysozoa</taxon>
        <taxon>Arthropoda</taxon>
        <taxon>Chelicerata</taxon>
        <taxon>Arachnida</taxon>
        <taxon>Acari</taxon>
        <taxon>Parasitiformes</taxon>
        <taxon>Ixodida</taxon>
        <taxon>Ixodoidea</taxon>
        <taxon>Ixodidae</taxon>
        <taxon>Amblyomminae</taxon>
        <taxon>Amblyomma</taxon>
    </lineage>
</organism>
<keyword evidence="3" id="KW-1185">Reference proteome</keyword>
<name>A0AAQ4F7N4_AMBAM</name>
<dbReference type="Proteomes" id="UP001321473">
    <property type="component" value="Unassembled WGS sequence"/>
</dbReference>
<sequence>MLRPGVSPALLPPILVVPPTPTTPASPPRALGPGAYTTQPVTPPATPAQARRTPSRRRLLDPYNAAAAPNQP</sequence>